<gene>
    <name evidence="1" type="ORF">NCTC10918_01852</name>
</gene>
<name>A0A3S5F7N3_9MICC</name>
<protein>
    <submittedName>
        <fullName evidence="1">Uncharacterized protein</fullName>
    </submittedName>
</protein>
<dbReference type="EMBL" id="LR134521">
    <property type="protein sequence ID" value="VEJ30568.1"/>
    <property type="molecule type" value="Genomic_DNA"/>
</dbReference>
<reference evidence="1 2" key="1">
    <citation type="submission" date="2018-12" db="EMBL/GenBank/DDBJ databases">
        <authorList>
            <consortium name="Pathogen Informatics"/>
        </authorList>
    </citation>
    <scope>NUCLEOTIDE SEQUENCE [LARGE SCALE GENOMIC DNA]</scope>
    <source>
        <strain evidence="1 2">NCTC10918</strain>
    </source>
</reference>
<sequence>MTLERFPTQELKRGSCFGLVLAAGMFSNGYPRQYYGAVYPNKFYFVVTPQSSRHNRSQCSTNHHEIG</sequence>
<evidence type="ECO:0000313" key="2">
    <source>
        <dbReference type="Proteomes" id="UP000270988"/>
    </source>
</evidence>
<accession>A0A3S5F7N3</accession>
<dbReference type="AlphaFoldDB" id="A0A3S5F7N3"/>
<proteinExistence type="predicted"/>
<dbReference type="Proteomes" id="UP000270988">
    <property type="component" value="Chromosome"/>
</dbReference>
<organism evidence="1 2">
    <name type="scientific">Rothia dentocariosa</name>
    <dbReference type="NCBI Taxonomy" id="2047"/>
    <lineage>
        <taxon>Bacteria</taxon>
        <taxon>Bacillati</taxon>
        <taxon>Actinomycetota</taxon>
        <taxon>Actinomycetes</taxon>
        <taxon>Micrococcales</taxon>
        <taxon>Micrococcaceae</taxon>
        <taxon>Rothia</taxon>
    </lineage>
</organism>
<evidence type="ECO:0000313" key="1">
    <source>
        <dbReference type="EMBL" id="VEJ30568.1"/>
    </source>
</evidence>